<dbReference type="InterPro" id="IPR029154">
    <property type="entry name" value="HIBADH-like_NADP-bd"/>
</dbReference>
<dbReference type="GO" id="GO:0008442">
    <property type="term" value="F:3-hydroxyisobutyrate dehydrogenase activity"/>
    <property type="evidence" value="ECO:0007669"/>
    <property type="project" value="UniProtKB-EC"/>
</dbReference>
<dbReference type="Gene3D" id="1.10.1040.10">
    <property type="entry name" value="N-(1-d-carboxylethyl)-l-norvaline Dehydrogenase, domain 2"/>
    <property type="match status" value="1"/>
</dbReference>
<dbReference type="EC" id="1.1.1.31" evidence="3"/>
<dbReference type="InterPro" id="IPR008927">
    <property type="entry name" value="6-PGluconate_DH-like_C_sf"/>
</dbReference>
<keyword evidence="4" id="KW-0101">Branched-chain amino acid catabolism</keyword>
<dbReference type="GO" id="GO:0006574">
    <property type="term" value="P:L-valine catabolic process"/>
    <property type="evidence" value="ECO:0007669"/>
    <property type="project" value="TreeGrafter"/>
</dbReference>
<feature type="domain" description="6-phosphogluconate dehydrogenase NADP-binding" evidence="8">
    <location>
        <begin position="166"/>
        <end position="241"/>
    </location>
</feature>
<evidence type="ECO:0000313" key="11">
    <source>
        <dbReference type="Proteomes" id="UP000094043"/>
    </source>
</evidence>
<evidence type="ECO:0000256" key="2">
    <source>
        <dbReference type="ARBA" id="ARBA00006013"/>
    </source>
</evidence>
<dbReference type="RefSeq" id="XP_066066162.1">
    <property type="nucleotide sequence ID" value="XM_066210065.1"/>
</dbReference>
<evidence type="ECO:0000313" key="10">
    <source>
        <dbReference type="EMBL" id="WVN85462.1"/>
    </source>
</evidence>
<dbReference type="InterPro" id="IPR006115">
    <property type="entry name" value="6PGDH_NADP-bd"/>
</dbReference>
<feature type="domain" description="3-hydroxyisobutyrate dehydrogenase-like NAD-binding" evidence="9">
    <location>
        <begin position="253"/>
        <end position="369"/>
    </location>
</feature>
<dbReference type="PANTHER" id="PTHR22981">
    <property type="entry name" value="3-HYDROXYISOBUTYRATE DEHYDROGENASE-RELATED"/>
    <property type="match status" value="1"/>
</dbReference>
<comment type="catalytic activity">
    <reaction evidence="7">
        <text>3-hydroxy-2-methylpropanoate + NAD(+) = 2-methyl-3-oxopropanoate + NADH + H(+)</text>
        <dbReference type="Rhea" id="RHEA:17681"/>
        <dbReference type="ChEBI" id="CHEBI:11805"/>
        <dbReference type="ChEBI" id="CHEBI:15378"/>
        <dbReference type="ChEBI" id="CHEBI:57540"/>
        <dbReference type="ChEBI" id="CHEBI:57700"/>
        <dbReference type="ChEBI" id="CHEBI:57945"/>
        <dbReference type="EC" id="1.1.1.31"/>
    </reaction>
</comment>
<dbReference type="SUPFAM" id="SSF48179">
    <property type="entry name" value="6-phosphogluconate dehydrogenase C-terminal domain-like"/>
    <property type="match status" value="1"/>
</dbReference>
<organism evidence="10 11">
    <name type="scientific">Cryptococcus depauperatus CBS 7841</name>
    <dbReference type="NCBI Taxonomy" id="1295531"/>
    <lineage>
        <taxon>Eukaryota</taxon>
        <taxon>Fungi</taxon>
        <taxon>Dikarya</taxon>
        <taxon>Basidiomycota</taxon>
        <taxon>Agaricomycotina</taxon>
        <taxon>Tremellomycetes</taxon>
        <taxon>Tremellales</taxon>
        <taxon>Cryptococcaceae</taxon>
        <taxon>Cryptococcus</taxon>
    </lineage>
</organism>
<sequence>MATHSLRLNATGWIGLGAMGHPMALNLFTKTYIAHQQGASSGNSIRFFICEQDDSKADAFVRELKARGGMDLADRVMRVGSGREMALAASRIFTMLPSTPQVETVYLDPSHGILAGLRQLPKDTLALTPRSSRTVDSLNEAEGVEKECIVPTSPDSSPSTASSSTVVPHTLLVDQTTLDPTVSLQVSSVIHQETSRKALMLDAPVSGGTVAAQKGDLTIMFGSPSDTATLLATPLLQRMARVNGVIECGKSAAGVGVKVCNNLVLACNQIALAEGLALGQSLGIDPSLLTGVINSSSGSSWSSRTNPPVKEIPNTPASRDYSGGFQTRLMLKDVSLALSAAHKHDLPTPLTWASQSIYESVCQEGDGSWAGKDFSVVYEWIQKKQREGVETGWKGDTGANL</sequence>
<dbReference type="InterPro" id="IPR036291">
    <property type="entry name" value="NAD(P)-bd_dom_sf"/>
</dbReference>
<evidence type="ECO:0000259" key="9">
    <source>
        <dbReference type="Pfam" id="PF14833"/>
    </source>
</evidence>
<dbReference type="Proteomes" id="UP000094043">
    <property type="component" value="Chromosome 1"/>
</dbReference>
<dbReference type="GeneID" id="91084823"/>
<evidence type="ECO:0000256" key="6">
    <source>
        <dbReference type="ARBA" id="ARBA00023027"/>
    </source>
</evidence>
<evidence type="ECO:0000259" key="8">
    <source>
        <dbReference type="Pfam" id="PF03446"/>
    </source>
</evidence>
<dbReference type="FunFam" id="1.10.1040.10:FF:000006">
    <property type="entry name" value="3-hydroxyisobutyrate dehydrogenase"/>
    <property type="match status" value="1"/>
</dbReference>
<evidence type="ECO:0000256" key="5">
    <source>
        <dbReference type="ARBA" id="ARBA00023002"/>
    </source>
</evidence>
<keyword evidence="11" id="KW-1185">Reference proteome</keyword>
<evidence type="ECO:0000256" key="7">
    <source>
        <dbReference type="ARBA" id="ARBA00049197"/>
    </source>
</evidence>
<dbReference type="OrthoDB" id="435038at2759"/>
<reference evidence="10" key="3">
    <citation type="submission" date="2024-01" db="EMBL/GenBank/DDBJ databases">
        <authorList>
            <person name="Coelho M.A."/>
            <person name="David-Palma M."/>
            <person name="Shea T."/>
            <person name="Sun S."/>
            <person name="Cuomo C.A."/>
            <person name="Heitman J."/>
        </authorList>
    </citation>
    <scope>NUCLEOTIDE SEQUENCE</scope>
    <source>
        <strain evidence="10">CBS 7841</strain>
    </source>
</reference>
<dbReference type="AlphaFoldDB" id="A0A1E3IXH2"/>
<feature type="domain" description="6-phosphogluconate dehydrogenase NADP-binding" evidence="8">
    <location>
        <begin position="12"/>
        <end position="118"/>
    </location>
</feature>
<dbReference type="InterPro" id="IPR013328">
    <property type="entry name" value="6PGD_dom2"/>
</dbReference>
<proteinExistence type="inferred from homology"/>
<comment type="similarity">
    <text evidence="2">Belongs to the HIBADH-related family. 3-hydroxyisobutyrate dehydrogenase subfamily.</text>
</comment>
<keyword evidence="6" id="KW-0520">NAD</keyword>
<dbReference type="Pfam" id="PF03446">
    <property type="entry name" value="NAD_binding_2"/>
    <property type="match status" value="2"/>
</dbReference>
<reference evidence="10" key="2">
    <citation type="journal article" date="2022" name="Elife">
        <title>Obligate sexual reproduction of a homothallic fungus closely related to the Cryptococcus pathogenic species complex.</title>
        <authorList>
            <person name="Passer A.R."/>
            <person name="Clancey S.A."/>
            <person name="Shea T."/>
            <person name="David-Palma M."/>
            <person name="Averette A.F."/>
            <person name="Boekhout T."/>
            <person name="Porcel B.M."/>
            <person name="Nowrousian M."/>
            <person name="Cuomo C.A."/>
            <person name="Sun S."/>
            <person name="Heitman J."/>
            <person name="Coelho M.A."/>
        </authorList>
    </citation>
    <scope>NUCLEOTIDE SEQUENCE</scope>
    <source>
        <strain evidence="10">CBS 7841</strain>
    </source>
</reference>
<dbReference type="GO" id="GO:0051287">
    <property type="term" value="F:NAD binding"/>
    <property type="evidence" value="ECO:0007669"/>
    <property type="project" value="InterPro"/>
</dbReference>
<dbReference type="Gene3D" id="3.40.50.720">
    <property type="entry name" value="NAD(P)-binding Rossmann-like Domain"/>
    <property type="match status" value="1"/>
</dbReference>
<dbReference type="PANTHER" id="PTHR22981:SF7">
    <property type="entry name" value="3-HYDROXYISOBUTYRATE DEHYDROGENASE, MITOCHONDRIAL"/>
    <property type="match status" value="1"/>
</dbReference>
<dbReference type="VEuPathDB" id="FungiDB:L203_00394"/>
<dbReference type="GO" id="GO:0050661">
    <property type="term" value="F:NADP binding"/>
    <property type="evidence" value="ECO:0007669"/>
    <property type="project" value="InterPro"/>
</dbReference>
<dbReference type="SUPFAM" id="SSF51735">
    <property type="entry name" value="NAD(P)-binding Rossmann-fold domains"/>
    <property type="match status" value="2"/>
</dbReference>
<dbReference type="Pfam" id="PF14833">
    <property type="entry name" value="NAD_binding_11"/>
    <property type="match status" value="1"/>
</dbReference>
<evidence type="ECO:0000256" key="1">
    <source>
        <dbReference type="ARBA" id="ARBA00005109"/>
    </source>
</evidence>
<keyword evidence="5" id="KW-0560">Oxidoreductase</keyword>
<dbReference type="GO" id="GO:0005739">
    <property type="term" value="C:mitochondrion"/>
    <property type="evidence" value="ECO:0007669"/>
    <property type="project" value="TreeGrafter"/>
</dbReference>
<name>A0A1E3IXH2_9TREE</name>
<reference evidence="10" key="1">
    <citation type="submission" date="2016-06" db="EMBL/GenBank/DDBJ databases">
        <authorList>
            <person name="Cuomo C."/>
            <person name="Litvintseva A."/>
            <person name="Heitman J."/>
            <person name="Chen Y."/>
            <person name="Sun S."/>
            <person name="Springer D."/>
            <person name="Dromer F."/>
            <person name="Young S."/>
            <person name="Zeng Q."/>
            <person name="Chapman S."/>
            <person name="Gujja S."/>
            <person name="Saif S."/>
            <person name="Birren B."/>
        </authorList>
    </citation>
    <scope>NUCLEOTIDE SEQUENCE</scope>
    <source>
        <strain evidence="10">CBS 7841</strain>
    </source>
</reference>
<dbReference type="KEGG" id="cdep:91084823"/>
<protein>
    <recommendedName>
        <fullName evidence="3">3-hydroxyisobutyrate dehydrogenase</fullName>
        <ecNumber evidence="3">1.1.1.31</ecNumber>
    </recommendedName>
</protein>
<comment type="pathway">
    <text evidence="1">Amino-acid degradation; L-valine degradation.</text>
</comment>
<evidence type="ECO:0000256" key="3">
    <source>
        <dbReference type="ARBA" id="ARBA00012991"/>
    </source>
</evidence>
<gene>
    <name evidence="10" type="ORF">L203_100608</name>
</gene>
<accession>A0A1E3IXH2</accession>
<dbReference type="EMBL" id="CP143784">
    <property type="protein sequence ID" value="WVN85462.1"/>
    <property type="molecule type" value="Genomic_DNA"/>
</dbReference>
<evidence type="ECO:0000256" key="4">
    <source>
        <dbReference type="ARBA" id="ARBA00022456"/>
    </source>
</evidence>